<dbReference type="KEGG" id="afd:Alfi_2748"/>
<dbReference type="Pfam" id="PF18942">
    <property type="entry name" value="DUF5689"/>
    <property type="match status" value="1"/>
</dbReference>
<feature type="domain" description="BACON" evidence="2">
    <location>
        <begin position="71"/>
        <end position="126"/>
    </location>
</feature>
<dbReference type="eggNOG" id="ENOG5033RW5">
    <property type="taxonomic scope" value="Bacteria"/>
</dbReference>
<evidence type="ECO:0000313" key="5">
    <source>
        <dbReference type="Proteomes" id="UP000006052"/>
    </source>
</evidence>
<dbReference type="Pfam" id="PF13004">
    <property type="entry name" value="BACON"/>
    <property type="match status" value="1"/>
</dbReference>
<feature type="domain" description="DUF5689" evidence="3">
    <location>
        <begin position="900"/>
        <end position="1110"/>
    </location>
</feature>
<dbReference type="HOGENOM" id="CLU_256336_0_0_10"/>
<dbReference type="CDD" id="cd14948">
    <property type="entry name" value="BACON"/>
    <property type="match status" value="2"/>
</dbReference>
<accession>I3YPT7</accession>
<dbReference type="Gene3D" id="2.60.40.10">
    <property type="entry name" value="Immunoglobulins"/>
    <property type="match status" value="2"/>
</dbReference>
<dbReference type="PROSITE" id="PS51257">
    <property type="entry name" value="PROKAR_LIPOPROTEIN"/>
    <property type="match status" value="1"/>
</dbReference>
<dbReference type="STRING" id="679935.Alfi_2748"/>
<name>I3YPT7_ALIFI</name>
<keyword evidence="1" id="KW-0732">Signal</keyword>
<reference evidence="5" key="1">
    <citation type="journal article" date="2013" name="Stand. Genomic Sci.">
        <title>Complete genome sequence of the bile-resistant pigment-producing anaerobe Alistipes finegoldii type strain (AHN2437(T)).</title>
        <authorList>
            <person name="Mavromatis K."/>
            <person name="Stackebrandt E."/>
            <person name="Munk C."/>
            <person name="Lapidus A."/>
            <person name="Nolan M."/>
            <person name="Lucas S."/>
            <person name="Hammon N."/>
            <person name="Deshpande S."/>
            <person name="Cheng J.F."/>
            <person name="Tapia R."/>
            <person name="Goodwin L.A."/>
            <person name="Pitluck S."/>
            <person name="Liolios K."/>
            <person name="Pagani I."/>
            <person name="Ivanova N."/>
            <person name="Mikhailova N."/>
            <person name="Huntemann M."/>
            <person name="Pati A."/>
            <person name="Chen A."/>
            <person name="Palaniappan K."/>
            <person name="Land M."/>
            <person name="Hauser L."/>
            <person name="Rohde M."/>
            <person name="Gronow S."/>
            <person name="Goker M."/>
            <person name="Detter J.C."/>
            <person name="Bristow J."/>
            <person name="Eisen J.A."/>
            <person name="Markowitz V."/>
            <person name="Hugenholtz P."/>
            <person name="Kyrpides N.C."/>
            <person name="Klenk H.P."/>
            <person name="Woyke T."/>
        </authorList>
    </citation>
    <scope>NUCLEOTIDE SEQUENCE</scope>
    <source>
        <strain evidence="5">DSM 17242 / JCM 16770 / AHN 2437 / CCUG 46020 / CIP 107999</strain>
    </source>
</reference>
<dbReference type="EMBL" id="CP003274">
    <property type="protein sequence ID" value="AFL79005.1"/>
    <property type="molecule type" value="Genomic_DNA"/>
</dbReference>
<dbReference type="InterPro" id="IPR013783">
    <property type="entry name" value="Ig-like_fold"/>
</dbReference>
<feature type="chain" id="PRO_5003682893" evidence="1">
    <location>
        <begin position="19"/>
        <end position="1370"/>
    </location>
</feature>
<dbReference type="InterPro" id="IPR043744">
    <property type="entry name" value="DUF5689"/>
</dbReference>
<evidence type="ECO:0000259" key="2">
    <source>
        <dbReference type="Pfam" id="PF13004"/>
    </source>
</evidence>
<protein>
    <submittedName>
        <fullName evidence="4">Uncharacterized protein</fullName>
    </submittedName>
</protein>
<dbReference type="PATRIC" id="fig|679935.3.peg.2659"/>
<dbReference type="InterPro" id="IPR024361">
    <property type="entry name" value="BACON"/>
</dbReference>
<organism evidence="4 5">
    <name type="scientific">Alistipes finegoldii (strain DSM 17242 / JCM 16770 / CCUG 46020 / CIP 107999 / KCTC 15236 / AHN 2437)</name>
    <dbReference type="NCBI Taxonomy" id="679935"/>
    <lineage>
        <taxon>Bacteria</taxon>
        <taxon>Pseudomonadati</taxon>
        <taxon>Bacteroidota</taxon>
        <taxon>Bacteroidia</taxon>
        <taxon>Bacteroidales</taxon>
        <taxon>Rikenellaceae</taxon>
        <taxon>Alistipes</taxon>
    </lineage>
</organism>
<proteinExistence type="predicted"/>
<evidence type="ECO:0000256" key="1">
    <source>
        <dbReference type="SAM" id="SignalP"/>
    </source>
</evidence>
<dbReference type="Proteomes" id="UP000006052">
    <property type="component" value="Chromosome"/>
</dbReference>
<evidence type="ECO:0000259" key="3">
    <source>
        <dbReference type="Pfam" id="PF18942"/>
    </source>
</evidence>
<sequence>MKKLNLLRLLFGAMFLIAATAFTSCVDDNDDDGMPYLEVAPEALTFSAEGVAEGASAVTVKSNRPWTLAFESGADWVTPSATDGKAGTTEVEFSIPASNESRTATLSFQLKNSYGAYFTKTVTINQGEVVPEKLVYKETFGTTGDKTPVASYDGWDKTGEGSSTVTYAGEGVDIRSNLSSVGNGSAYEGSGGSNLMFGTGNTYFTVQDITLPQGQTGYTLTFGASYFNAPNIEIYDQLTVQFSKDGEKWTNAIPYTFENFVAEKNWNLATLNFTLKEFSEHLYIKFLSTKKPDGNYRIDDVTLVTSAGGQQVDLDNGSVTPPVGDVELPTTVVTQFGDSFNDVISGVVYDSPNWAFTSSDAGYPANPKLGWFGSVFGDTFYLQCAPYSSTQKTVTAYAIMTPFNVKAADNKVLTFKLAWYFNATASAADDSKIEIVASTTVTNETITDPSVWTVVKTIEYKEGVNEINVYFDESADLSAYAASDKVYVAFRYVGHNNTYRLDDVSFNGGATGSLVVDPTAISLGDAAGATAKITVTSTGDWKATVSGSGFSIDKTTGTASDTSITVTASEANASSEIKNLGSIVVSNDFGTKTIAVSQKGVSNDIFYESFGDLEQKLDKWPYINESPYVIRSGFGYVSGTSDYKTAYASNRWTATTASPTSAGFSGKGLMWLQAGKNAYFTVQDLVLTTEKNLSIRFGLYGNTDAFDPQKDVIKLYLSSDAENWTEIAYNLENVDATPAWKWASADITLKNTVSRLSLKIEYPSGATGTRVDDVRIFVGTGGTEIDLGGGAATPAVTTANASNVAETTVTLGGSIANADLADYSAVGVEYVVFATGNTPDWTGSVKVPAATKAATWTVDVTGLTKETQYAFRAYATPNTGDILYGDHKTFVTTGGSGGATTITIPELLAKITATSAAEVIDENVTYTFEGVICGDPKAGNASFGTLYVMTPGATTGGNGISLYNSVFWSEGDYKLGDKVLVTLTAGVAKGQIRNSIPQVSEIGTGEVIVQSSGNAVTPIKVNSVADISNYFNMPVTIEATTSAAGMWMDSGANTTRTLTAGGANLAVYLNKNAWTTFKDQPYIATTAEITGIGAVYSGQNQILPRNLDDVKNFKSTAPMIIDVTPSSLSWASDDTAEKTVTIEGVNFNGFTLSSLTSFNASVEGTTVKISPKTANTGDTDIKETLTITATGGNDATVALTQLKKSSGGEVTPGVAYVWSLVNGDLGSKADGVTIVKGTPELEWITSPTWSGSSFYFGNDNNKGVQVGSKNQPASQFVLKSTAYTGGVKKIVVNSSGAASANVTLKVQVGSTTFVCDGNSTADLTSLAAEYTFENAVAVEGDIVLTWDNATSVAGSGKAFYIKSVAINPAE</sequence>
<evidence type="ECO:0000313" key="4">
    <source>
        <dbReference type="EMBL" id="AFL79005.1"/>
    </source>
</evidence>
<dbReference type="RefSeq" id="WP_014776215.1">
    <property type="nucleotide sequence ID" value="NC_018011.1"/>
</dbReference>
<feature type="signal peptide" evidence="1">
    <location>
        <begin position="1"/>
        <end position="18"/>
    </location>
</feature>
<gene>
    <name evidence="4" type="ordered locus">Alfi_2748</name>
</gene>